<dbReference type="InterPro" id="IPR050553">
    <property type="entry name" value="Thioredoxin_ResA/DsbE_sf"/>
</dbReference>
<proteinExistence type="predicted"/>
<dbReference type="InterPro" id="IPR013740">
    <property type="entry name" value="Redoxin"/>
</dbReference>
<dbReference type="PANTHER" id="PTHR42852:SF17">
    <property type="entry name" value="THIOREDOXIN-LIKE PROTEIN HI_1115"/>
    <property type="match status" value="1"/>
</dbReference>
<dbReference type="Pfam" id="PF08534">
    <property type="entry name" value="Redoxin"/>
    <property type="match status" value="1"/>
</dbReference>
<dbReference type="InterPro" id="IPR017937">
    <property type="entry name" value="Thioredoxin_CS"/>
</dbReference>
<comment type="caution">
    <text evidence="4">The sequence shown here is derived from an EMBL/GenBank/DDBJ whole genome shotgun (WGS) entry which is preliminary data.</text>
</comment>
<reference evidence="4" key="1">
    <citation type="journal article" date="2014" name="Front. Microbiol.">
        <title>High frequency of phylogenetically diverse reductive dehalogenase-homologous genes in deep subseafloor sedimentary metagenomes.</title>
        <authorList>
            <person name="Kawai M."/>
            <person name="Futagami T."/>
            <person name="Toyoda A."/>
            <person name="Takaki Y."/>
            <person name="Nishi S."/>
            <person name="Hori S."/>
            <person name="Arai W."/>
            <person name="Tsubouchi T."/>
            <person name="Morono Y."/>
            <person name="Uchiyama I."/>
            <person name="Ito T."/>
            <person name="Fujiyama A."/>
            <person name="Inagaki F."/>
            <person name="Takami H."/>
        </authorList>
    </citation>
    <scope>NUCLEOTIDE SEQUENCE</scope>
    <source>
        <strain evidence="4">Expedition CK06-06</strain>
    </source>
</reference>
<name>X0YNH0_9ZZZZ</name>
<evidence type="ECO:0000256" key="2">
    <source>
        <dbReference type="ARBA" id="ARBA00022748"/>
    </source>
</evidence>
<dbReference type="PANTHER" id="PTHR42852">
    <property type="entry name" value="THIOL:DISULFIDE INTERCHANGE PROTEIN DSBE"/>
    <property type="match status" value="1"/>
</dbReference>
<dbReference type="SUPFAM" id="SSF52833">
    <property type="entry name" value="Thioredoxin-like"/>
    <property type="match status" value="1"/>
</dbReference>
<dbReference type="GO" id="GO:0030313">
    <property type="term" value="C:cell envelope"/>
    <property type="evidence" value="ECO:0007669"/>
    <property type="project" value="UniProtKB-SubCell"/>
</dbReference>
<feature type="domain" description="Thioredoxin" evidence="3">
    <location>
        <begin position="42"/>
        <end position="178"/>
    </location>
</feature>
<protein>
    <recommendedName>
        <fullName evidence="3">Thioredoxin domain-containing protein</fullName>
    </recommendedName>
</protein>
<evidence type="ECO:0000256" key="1">
    <source>
        <dbReference type="ARBA" id="ARBA00004196"/>
    </source>
</evidence>
<dbReference type="Gene3D" id="3.40.30.10">
    <property type="entry name" value="Glutaredoxin"/>
    <property type="match status" value="1"/>
</dbReference>
<feature type="non-terminal residue" evidence="4">
    <location>
        <position position="178"/>
    </location>
</feature>
<organism evidence="4">
    <name type="scientific">marine sediment metagenome</name>
    <dbReference type="NCBI Taxonomy" id="412755"/>
    <lineage>
        <taxon>unclassified sequences</taxon>
        <taxon>metagenomes</taxon>
        <taxon>ecological metagenomes</taxon>
    </lineage>
</organism>
<evidence type="ECO:0000259" key="3">
    <source>
        <dbReference type="PROSITE" id="PS51352"/>
    </source>
</evidence>
<dbReference type="PROSITE" id="PS51352">
    <property type="entry name" value="THIOREDOXIN_2"/>
    <property type="match status" value="1"/>
</dbReference>
<evidence type="ECO:0000313" key="4">
    <source>
        <dbReference type="EMBL" id="GAG38276.1"/>
    </source>
</evidence>
<keyword evidence="2" id="KW-0201">Cytochrome c-type biogenesis</keyword>
<dbReference type="GO" id="GO:0016491">
    <property type="term" value="F:oxidoreductase activity"/>
    <property type="evidence" value="ECO:0007669"/>
    <property type="project" value="InterPro"/>
</dbReference>
<dbReference type="CDD" id="cd02966">
    <property type="entry name" value="TlpA_like_family"/>
    <property type="match status" value="1"/>
</dbReference>
<dbReference type="EMBL" id="BARS01043308">
    <property type="protein sequence ID" value="GAG38276.1"/>
    <property type="molecule type" value="Genomic_DNA"/>
</dbReference>
<dbReference type="PROSITE" id="PS00194">
    <property type="entry name" value="THIOREDOXIN_1"/>
    <property type="match status" value="1"/>
</dbReference>
<comment type="subcellular location">
    <subcellularLocation>
        <location evidence="1">Cell envelope</location>
    </subcellularLocation>
</comment>
<dbReference type="InterPro" id="IPR036249">
    <property type="entry name" value="Thioredoxin-like_sf"/>
</dbReference>
<dbReference type="AlphaFoldDB" id="X0YNH0"/>
<dbReference type="InterPro" id="IPR013766">
    <property type="entry name" value="Thioredoxin_domain"/>
</dbReference>
<sequence>MLSIVLAAFTGIALHLFYNGFFATAGAQDQEVDRLFSNMGILKIPHITRPVEIQLKDVFGNTVSLSGFRGKIVFLNFWATWCPTCVVEMPSMEKLHRRFKDKNFVMVAINLQETDAQVKSFFEKFKLSFTALLDSSGEVGSWFAVNALPTTFVLDKDGRIIGKALGPREWDSQASIAL</sequence>
<dbReference type="GO" id="GO:0017004">
    <property type="term" value="P:cytochrome complex assembly"/>
    <property type="evidence" value="ECO:0007669"/>
    <property type="project" value="UniProtKB-KW"/>
</dbReference>
<accession>X0YNH0</accession>
<gene>
    <name evidence="4" type="ORF">S01H1_65590</name>
</gene>